<organism evidence="3 4">
    <name type="scientific">Gymnopilus junonius</name>
    <name type="common">Spectacular rustgill mushroom</name>
    <name type="synonym">Gymnopilus spectabilis subsp. junonius</name>
    <dbReference type="NCBI Taxonomy" id="109634"/>
    <lineage>
        <taxon>Eukaryota</taxon>
        <taxon>Fungi</taxon>
        <taxon>Dikarya</taxon>
        <taxon>Basidiomycota</taxon>
        <taxon>Agaricomycotina</taxon>
        <taxon>Agaricomycetes</taxon>
        <taxon>Agaricomycetidae</taxon>
        <taxon>Agaricales</taxon>
        <taxon>Agaricineae</taxon>
        <taxon>Hymenogastraceae</taxon>
        <taxon>Gymnopilus</taxon>
    </lineage>
</organism>
<dbReference type="PANTHER" id="PTHR40465:SF1">
    <property type="entry name" value="DUF6534 DOMAIN-CONTAINING PROTEIN"/>
    <property type="match status" value="1"/>
</dbReference>
<keyword evidence="1" id="KW-0472">Membrane</keyword>
<evidence type="ECO:0000313" key="4">
    <source>
        <dbReference type="Proteomes" id="UP000724874"/>
    </source>
</evidence>
<evidence type="ECO:0000256" key="1">
    <source>
        <dbReference type="SAM" id="Phobius"/>
    </source>
</evidence>
<dbReference type="PANTHER" id="PTHR40465">
    <property type="entry name" value="CHROMOSOME 1, WHOLE GENOME SHOTGUN SEQUENCE"/>
    <property type="match status" value="1"/>
</dbReference>
<keyword evidence="1" id="KW-1133">Transmembrane helix</keyword>
<sequence>MSFPFIPPDIVRTYLLHWGLFGTLTTQHANMLTSLPFSTRSLFIEFPYDSRGLKALTFLITESDFRAFGLGYGQVDAVENEETMWFSGSLSSLIVFVVQLFYANHIRTARPSSRILPYCISLLALTQLGGGIATGIIAHQAHLLTNLFGRKFYIATGLWNGASLVCDILIAGAMIISYLSRPTTQWNVARRIIKNLIQLTTETGTLMVASSSTTSPKPTVAYLQTSSGILAKIYSTSMMAFLNSRVPLLSPSRKGGKQDEFGTISSDIRIPRRKFGGMTTTTTTTTTADVVDSKGGIGG</sequence>
<feature type="transmembrane region" description="Helical" evidence="1">
    <location>
        <begin position="115"/>
        <end position="138"/>
    </location>
</feature>
<accession>A0A9P5TLJ8</accession>
<feature type="transmembrane region" description="Helical" evidence="1">
    <location>
        <begin position="158"/>
        <end position="180"/>
    </location>
</feature>
<feature type="domain" description="DUF6534" evidence="2">
    <location>
        <begin position="163"/>
        <end position="245"/>
    </location>
</feature>
<dbReference type="InterPro" id="IPR045339">
    <property type="entry name" value="DUF6534"/>
</dbReference>
<dbReference type="EMBL" id="JADNYJ010000071">
    <property type="protein sequence ID" value="KAF8891564.1"/>
    <property type="molecule type" value="Genomic_DNA"/>
</dbReference>
<dbReference type="AlphaFoldDB" id="A0A9P5TLJ8"/>
<feature type="transmembrane region" description="Helical" evidence="1">
    <location>
        <begin position="84"/>
        <end position="103"/>
    </location>
</feature>
<name>A0A9P5TLJ8_GYMJU</name>
<dbReference type="Proteomes" id="UP000724874">
    <property type="component" value="Unassembled WGS sequence"/>
</dbReference>
<evidence type="ECO:0000259" key="2">
    <source>
        <dbReference type="Pfam" id="PF20152"/>
    </source>
</evidence>
<feature type="non-terminal residue" evidence="3">
    <location>
        <position position="299"/>
    </location>
</feature>
<keyword evidence="1" id="KW-0812">Transmembrane</keyword>
<evidence type="ECO:0000313" key="3">
    <source>
        <dbReference type="EMBL" id="KAF8891564.1"/>
    </source>
</evidence>
<dbReference type="OrthoDB" id="3223377at2759"/>
<protein>
    <recommendedName>
        <fullName evidence="2">DUF6534 domain-containing protein</fullName>
    </recommendedName>
</protein>
<comment type="caution">
    <text evidence="3">The sequence shown here is derived from an EMBL/GenBank/DDBJ whole genome shotgun (WGS) entry which is preliminary data.</text>
</comment>
<proteinExistence type="predicted"/>
<gene>
    <name evidence="3" type="ORF">CPB84DRAFT_1783946</name>
</gene>
<dbReference type="Pfam" id="PF20152">
    <property type="entry name" value="DUF6534"/>
    <property type="match status" value="1"/>
</dbReference>
<reference evidence="3" key="1">
    <citation type="submission" date="2020-11" db="EMBL/GenBank/DDBJ databases">
        <authorList>
            <consortium name="DOE Joint Genome Institute"/>
            <person name="Ahrendt S."/>
            <person name="Riley R."/>
            <person name="Andreopoulos W."/>
            <person name="LaButti K."/>
            <person name="Pangilinan J."/>
            <person name="Ruiz-duenas F.J."/>
            <person name="Barrasa J.M."/>
            <person name="Sanchez-Garcia M."/>
            <person name="Camarero S."/>
            <person name="Miyauchi S."/>
            <person name="Serrano A."/>
            <person name="Linde D."/>
            <person name="Babiker R."/>
            <person name="Drula E."/>
            <person name="Ayuso-Fernandez I."/>
            <person name="Pacheco R."/>
            <person name="Padilla G."/>
            <person name="Ferreira P."/>
            <person name="Barriuso J."/>
            <person name="Kellner H."/>
            <person name="Castanera R."/>
            <person name="Alfaro M."/>
            <person name="Ramirez L."/>
            <person name="Pisabarro A.G."/>
            <person name="Kuo A."/>
            <person name="Tritt A."/>
            <person name="Lipzen A."/>
            <person name="He G."/>
            <person name="Yan M."/>
            <person name="Ng V."/>
            <person name="Cullen D."/>
            <person name="Martin F."/>
            <person name="Rosso M.-N."/>
            <person name="Henrissat B."/>
            <person name="Hibbett D."/>
            <person name="Martinez A.T."/>
            <person name="Grigoriev I.V."/>
        </authorList>
    </citation>
    <scope>NUCLEOTIDE SEQUENCE</scope>
    <source>
        <strain evidence="3">AH 44721</strain>
    </source>
</reference>
<keyword evidence="4" id="KW-1185">Reference proteome</keyword>